<comment type="caution">
    <text evidence="11">The sequence shown here is derived from an EMBL/GenBank/DDBJ whole genome shotgun (WGS) entry which is preliminary data.</text>
</comment>
<name>A0ABS2DUT3_9BURK</name>
<dbReference type="Proteomes" id="UP000715095">
    <property type="component" value="Unassembled WGS sequence"/>
</dbReference>
<evidence type="ECO:0000256" key="5">
    <source>
        <dbReference type="ARBA" id="ARBA00022927"/>
    </source>
</evidence>
<comment type="subcellular location">
    <subcellularLocation>
        <location evidence="1">Cell membrane</location>
        <topology evidence="1">Multi-pass membrane protein</topology>
    </subcellularLocation>
    <subcellularLocation>
        <location evidence="8">Membrane</location>
        <topology evidence="8">Multi-pass membrane protein</topology>
    </subcellularLocation>
</comment>
<evidence type="ECO:0000256" key="6">
    <source>
        <dbReference type="ARBA" id="ARBA00022989"/>
    </source>
</evidence>
<keyword evidence="3" id="KW-1003">Cell membrane</keyword>
<evidence type="ECO:0000256" key="4">
    <source>
        <dbReference type="ARBA" id="ARBA00022692"/>
    </source>
</evidence>
<dbReference type="PANTHER" id="PTHR30625:SF15">
    <property type="entry name" value="BIOPOLYMER TRANSPORT PROTEIN EXBB"/>
    <property type="match status" value="1"/>
</dbReference>
<evidence type="ECO:0000313" key="11">
    <source>
        <dbReference type="EMBL" id="MBM6705107.1"/>
    </source>
</evidence>
<comment type="similarity">
    <text evidence="8">Belongs to the exbB/tolQ family.</text>
</comment>
<feature type="domain" description="MotA/TolQ/ExbB proton channel" evidence="10">
    <location>
        <begin position="90"/>
        <end position="173"/>
    </location>
</feature>
<evidence type="ECO:0000256" key="3">
    <source>
        <dbReference type="ARBA" id="ARBA00022475"/>
    </source>
</evidence>
<evidence type="ECO:0000259" key="10">
    <source>
        <dbReference type="Pfam" id="PF01618"/>
    </source>
</evidence>
<dbReference type="RefSeq" id="WP_205104787.1">
    <property type="nucleotide sequence ID" value="NZ_JACJJC010000115.1"/>
</dbReference>
<proteinExistence type="inferred from homology"/>
<keyword evidence="6 9" id="KW-1133">Transmembrane helix</keyword>
<feature type="transmembrane region" description="Helical" evidence="9">
    <location>
        <begin position="152"/>
        <end position="172"/>
    </location>
</feature>
<gene>
    <name evidence="11" type="ORF">H6A60_11585</name>
</gene>
<keyword evidence="2 8" id="KW-0813">Transport</keyword>
<protein>
    <submittedName>
        <fullName evidence="11">MotA/TolQ/ExbB proton channel family protein</fullName>
    </submittedName>
</protein>
<evidence type="ECO:0000256" key="1">
    <source>
        <dbReference type="ARBA" id="ARBA00004651"/>
    </source>
</evidence>
<evidence type="ECO:0000256" key="2">
    <source>
        <dbReference type="ARBA" id="ARBA00022448"/>
    </source>
</evidence>
<feature type="transmembrane region" description="Helical" evidence="9">
    <location>
        <begin position="109"/>
        <end position="132"/>
    </location>
</feature>
<dbReference type="Pfam" id="PF01618">
    <property type="entry name" value="MotA_ExbB"/>
    <property type="match status" value="1"/>
</dbReference>
<feature type="transmembrane region" description="Helical" evidence="9">
    <location>
        <begin position="6"/>
        <end position="30"/>
    </location>
</feature>
<feature type="non-terminal residue" evidence="11">
    <location>
        <position position="173"/>
    </location>
</feature>
<keyword evidence="4 9" id="KW-0812">Transmembrane</keyword>
<dbReference type="EMBL" id="JACJJC010000115">
    <property type="protein sequence ID" value="MBM6705107.1"/>
    <property type="molecule type" value="Genomic_DNA"/>
</dbReference>
<sequence>MTDILHLFAAGGLIMYPILLASVAAIAIAIERHRYYKQSKTDLALIERELPALLTSADYAAAEALCVKAKGLASEVLREGIGKIRLGLDQRELLEGQASRAAASVRENLNFVSAIVTLSPLLGLLGTVTGMIRSFDVLSVAEGEPFAITEGVAEALIATAFGLFVAILALVIH</sequence>
<reference evidence="11 12" key="1">
    <citation type="journal article" date="2021" name="Sci. Rep.">
        <title>The distribution of antibiotic resistance genes in chicken gut microbiota commensals.</title>
        <authorList>
            <person name="Juricova H."/>
            <person name="Matiasovicova J."/>
            <person name="Kubasova T."/>
            <person name="Cejkova D."/>
            <person name="Rychlik I."/>
        </authorList>
    </citation>
    <scope>NUCLEOTIDE SEQUENCE [LARGE SCALE GENOMIC DNA]</scope>
    <source>
        <strain evidence="11 12">An829</strain>
    </source>
</reference>
<keyword evidence="12" id="KW-1185">Reference proteome</keyword>
<evidence type="ECO:0000313" key="12">
    <source>
        <dbReference type="Proteomes" id="UP000715095"/>
    </source>
</evidence>
<evidence type="ECO:0000256" key="8">
    <source>
        <dbReference type="RuleBase" id="RU004057"/>
    </source>
</evidence>
<accession>A0ABS2DUT3</accession>
<dbReference type="InterPro" id="IPR050790">
    <property type="entry name" value="ExbB/TolQ_transport"/>
</dbReference>
<dbReference type="InterPro" id="IPR002898">
    <property type="entry name" value="MotA_ExbB_proton_chnl"/>
</dbReference>
<keyword evidence="5 8" id="KW-0653">Protein transport</keyword>
<evidence type="ECO:0000256" key="7">
    <source>
        <dbReference type="ARBA" id="ARBA00023136"/>
    </source>
</evidence>
<evidence type="ECO:0000256" key="9">
    <source>
        <dbReference type="SAM" id="Phobius"/>
    </source>
</evidence>
<organism evidence="11 12">
    <name type="scientific">Sutterella massiliensis</name>
    <dbReference type="NCBI Taxonomy" id="1816689"/>
    <lineage>
        <taxon>Bacteria</taxon>
        <taxon>Pseudomonadati</taxon>
        <taxon>Pseudomonadota</taxon>
        <taxon>Betaproteobacteria</taxon>
        <taxon>Burkholderiales</taxon>
        <taxon>Sutterellaceae</taxon>
        <taxon>Sutterella</taxon>
    </lineage>
</organism>
<dbReference type="PANTHER" id="PTHR30625">
    <property type="entry name" value="PROTEIN TOLQ"/>
    <property type="match status" value="1"/>
</dbReference>
<keyword evidence="7 9" id="KW-0472">Membrane</keyword>